<evidence type="ECO:0000256" key="1">
    <source>
        <dbReference type="ARBA" id="ARBA00004651"/>
    </source>
</evidence>
<proteinExistence type="inferred from homology"/>
<protein>
    <submittedName>
        <fullName evidence="9">Molybdopterin oxidoreductase</fullName>
    </submittedName>
</protein>
<dbReference type="Proteomes" id="UP001057498">
    <property type="component" value="Chromosome"/>
</dbReference>
<sequence length="431" mass="45872">MSASFTAAAPSEVGAAPPAAPPTLPSPADEVRRFWAVAAFGALLVAIGLGAAHFMETHGHAVTGMSNQIVWGLPHVFAIFMIVAASGVLNVASVGSVFGQTVYKARAPLSGLLSLALLGGGLFVLMLDLGRPDRIVVAATHYNFKSVFAWNVFLYSGLFAIVAVYLWTLMERRMNRYAPAAGLAAFIWRFVLTTGTGSIFAFLVARQAYASALLAPMFIVLSFAWGLAVFLIVQSAMYAWNGLALPVAIQRRMTRLLGIFVAAAAYMVLVYHGTQLYATKLHGFERFLLLDGGVYPLLFWVGYVGLGTLWPLTLLLAPSPLGVRGTVLAAALVVLGGFAFLYAFIVGGQAWPLDIFSGYTASSTFMDGQVDAYTPRLPEWLLGLGGLGLAFLVTAVGVRVLRFMPQDDFARFDLAAGQPVATTGTTAARKG</sequence>
<dbReference type="Gene3D" id="1.20.1630.10">
    <property type="entry name" value="Formate dehydrogenase/DMSO reductase domain"/>
    <property type="match status" value="1"/>
</dbReference>
<gene>
    <name evidence="9" type="ORF">CATMQ487_48920</name>
</gene>
<dbReference type="Pfam" id="PF03916">
    <property type="entry name" value="NrfD"/>
    <property type="match status" value="1"/>
</dbReference>
<feature type="transmembrane region" description="Helical" evidence="8">
    <location>
        <begin position="34"/>
        <end position="55"/>
    </location>
</feature>
<evidence type="ECO:0000313" key="9">
    <source>
        <dbReference type="EMBL" id="BDI07922.1"/>
    </source>
</evidence>
<accession>A0ABN6PU29</accession>
<feature type="compositionally biased region" description="Low complexity" evidence="7">
    <location>
        <begin position="7"/>
        <end position="17"/>
    </location>
</feature>
<feature type="transmembrane region" description="Helical" evidence="8">
    <location>
        <begin position="254"/>
        <end position="274"/>
    </location>
</feature>
<reference evidence="9" key="1">
    <citation type="submission" date="2022-04" db="EMBL/GenBank/DDBJ databases">
        <title>Whole genome sequence of Sphaerotilus sp. FB-5.</title>
        <authorList>
            <person name="Takeda M."/>
            <person name="Narihara S."/>
            <person name="Akimoto M."/>
            <person name="Akimoto R."/>
            <person name="Nishiyashiki S."/>
            <person name="Murakami T."/>
        </authorList>
    </citation>
    <scope>NUCLEOTIDE SEQUENCE</scope>
    <source>
        <strain evidence="9">FB-5</strain>
    </source>
</reference>
<evidence type="ECO:0000256" key="6">
    <source>
        <dbReference type="ARBA" id="ARBA00023136"/>
    </source>
</evidence>
<comment type="subcellular location">
    <subcellularLocation>
        <location evidence="1">Cell membrane</location>
        <topology evidence="1">Multi-pass membrane protein</topology>
    </subcellularLocation>
</comment>
<comment type="similarity">
    <text evidence="2">Belongs to the NrfD family.</text>
</comment>
<feature type="transmembrane region" description="Helical" evidence="8">
    <location>
        <begin position="109"/>
        <end position="127"/>
    </location>
</feature>
<name>A0ABN6PU29_9BURK</name>
<dbReference type="InterPro" id="IPR052049">
    <property type="entry name" value="Electron_transfer_protein"/>
</dbReference>
<keyword evidence="10" id="KW-1185">Reference proteome</keyword>
<feature type="transmembrane region" description="Helical" evidence="8">
    <location>
        <begin position="380"/>
        <end position="401"/>
    </location>
</feature>
<evidence type="ECO:0000256" key="3">
    <source>
        <dbReference type="ARBA" id="ARBA00022475"/>
    </source>
</evidence>
<evidence type="ECO:0000256" key="7">
    <source>
        <dbReference type="SAM" id="MobiDB-lite"/>
    </source>
</evidence>
<evidence type="ECO:0000256" key="8">
    <source>
        <dbReference type="SAM" id="Phobius"/>
    </source>
</evidence>
<feature type="transmembrane region" description="Helical" evidence="8">
    <location>
        <begin position="75"/>
        <end position="97"/>
    </location>
</feature>
<evidence type="ECO:0000256" key="5">
    <source>
        <dbReference type="ARBA" id="ARBA00022989"/>
    </source>
</evidence>
<evidence type="ECO:0000256" key="4">
    <source>
        <dbReference type="ARBA" id="ARBA00022692"/>
    </source>
</evidence>
<organism evidence="9 10">
    <name type="scientific">Sphaerotilus microaerophilus</name>
    <dbReference type="NCBI Taxonomy" id="2914710"/>
    <lineage>
        <taxon>Bacteria</taxon>
        <taxon>Pseudomonadati</taxon>
        <taxon>Pseudomonadota</taxon>
        <taxon>Betaproteobacteria</taxon>
        <taxon>Burkholderiales</taxon>
        <taxon>Sphaerotilaceae</taxon>
        <taxon>Sphaerotilus</taxon>
    </lineage>
</organism>
<feature type="transmembrane region" description="Helical" evidence="8">
    <location>
        <begin position="294"/>
        <end position="315"/>
    </location>
</feature>
<keyword evidence="5 8" id="KW-1133">Transmembrane helix</keyword>
<keyword evidence="4 8" id="KW-0812">Transmembrane</keyword>
<keyword evidence="3" id="KW-1003">Cell membrane</keyword>
<evidence type="ECO:0000313" key="10">
    <source>
        <dbReference type="Proteomes" id="UP001057498"/>
    </source>
</evidence>
<feature type="transmembrane region" description="Helical" evidence="8">
    <location>
        <begin position="209"/>
        <end position="233"/>
    </location>
</feature>
<feature type="transmembrane region" description="Helical" evidence="8">
    <location>
        <begin position="147"/>
        <end position="168"/>
    </location>
</feature>
<dbReference type="PANTHER" id="PTHR34856">
    <property type="entry name" value="PROTEIN NRFD"/>
    <property type="match status" value="1"/>
</dbReference>
<feature type="region of interest" description="Disordered" evidence="7">
    <location>
        <begin position="1"/>
        <end position="24"/>
    </location>
</feature>
<dbReference type="InterPro" id="IPR005614">
    <property type="entry name" value="NrfD-like"/>
</dbReference>
<evidence type="ECO:0000256" key="2">
    <source>
        <dbReference type="ARBA" id="ARBA00008929"/>
    </source>
</evidence>
<dbReference type="PANTHER" id="PTHR34856:SF2">
    <property type="entry name" value="PROTEIN NRFD"/>
    <property type="match status" value="1"/>
</dbReference>
<feature type="transmembrane region" description="Helical" evidence="8">
    <location>
        <begin position="180"/>
        <end position="203"/>
    </location>
</feature>
<dbReference type="RefSeq" id="WP_251971071.1">
    <property type="nucleotide sequence ID" value="NZ_AP025730.1"/>
</dbReference>
<dbReference type="EMBL" id="AP025730">
    <property type="protein sequence ID" value="BDI07922.1"/>
    <property type="molecule type" value="Genomic_DNA"/>
</dbReference>
<keyword evidence="6 8" id="KW-0472">Membrane</keyword>
<feature type="transmembrane region" description="Helical" evidence="8">
    <location>
        <begin position="327"/>
        <end position="345"/>
    </location>
</feature>